<evidence type="ECO:0000313" key="2">
    <source>
        <dbReference type="Proteomes" id="UP000289738"/>
    </source>
</evidence>
<organism evidence="1 2">
    <name type="scientific">Arachis hypogaea</name>
    <name type="common">Peanut</name>
    <dbReference type="NCBI Taxonomy" id="3818"/>
    <lineage>
        <taxon>Eukaryota</taxon>
        <taxon>Viridiplantae</taxon>
        <taxon>Streptophyta</taxon>
        <taxon>Embryophyta</taxon>
        <taxon>Tracheophyta</taxon>
        <taxon>Spermatophyta</taxon>
        <taxon>Magnoliopsida</taxon>
        <taxon>eudicotyledons</taxon>
        <taxon>Gunneridae</taxon>
        <taxon>Pentapetalae</taxon>
        <taxon>rosids</taxon>
        <taxon>fabids</taxon>
        <taxon>Fabales</taxon>
        <taxon>Fabaceae</taxon>
        <taxon>Papilionoideae</taxon>
        <taxon>50 kb inversion clade</taxon>
        <taxon>dalbergioids sensu lato</taxon>
        <taxon>Dalbergieae</taxon>
        <taxon>Pterocarpus clade</taxon>
        <taxon>Arachis</taxon>
    </lineage>
</organism>
<gene>
    <name evidence="1" type="ORF">Ahy_A08g038222</name>
</gene>
<accession>A0A445BT69</accession>
<keyword evidence="2" id="KW-1185">Reference proteome</keyword>
<dbReference type="AlphaFoldDB" id="A0A445BT69"/>
<reference evidence="1 2" key="1">
    <citation type="submission" date="2019-01" db="EMBL/GenBank/DDBJ databases">
        <title>Sequencing of cultivated peanut Arachis hypogaea provides insights into genome evolution and oil improvement.</title>
        <authorList>
            <person name="Chen X."/>
        </authorList>
    </citation>
    <scope>NUCLEOTIDE SEQUENCE [LARGE SCALE GENOMIC DNA]</scope>
    <source>
        <strain evidence="2">cv. Fuhuasheng</strain>
        <tissue evidence="1">Leaves</tissue>
    </source>
</reference>
<evidence type="ECO:0000313" key="1">
    <source>
        <dbReference type="EMBL" id="RYR41801.1"/>
    </source>
</evidence>
<comment type="caution">
    <text evidence="1">The sequence shown here is derived from an EMBL/GenBank/DDBJ whole genome shotgun (WGS) entry which is preliminary data.</text>
</comment>
<name>A0A445BT69_ARAHY</name>
<dbReference type="EMBL" id="SDMP01000008">
    <property type="protein sequence ID" value="RYR41801.1"/>
    <property type="molecule type" value="Genomic_DNA"/>
</dbReference>
<sequence>MDRLMEAMDLLKAIMILKEQEQAQKRHEAIMANFAKIKGNLDKCDSCHKQNISTDECGKSIEEQSMKEILESQLENKEMEYVLQQVEEAKIIKKEEVQVASPTIEDDSIPTNVLFEIVEPSSLCYEIDDKEDHTQPPTHDLSNKECVEEVGEQGIEIGEACQEVEVIQEEEKKVIITLPKPVGASLTKQPSIILFEWAKFITLSFIVPFEYALLETNAQLRTLFGLKSKRELCSG</sequence>
<protein>
    <submittedName>
        <fullName evidence="1">Uncharacterized protein</fullName>
    </submittedName>
</protein>
<dbReference type="Proteomes" id="UP000289738">
    <property type="component" value="Chromosome A08"/>
</dbReference>
<proteinExistence type="predicted"/>